<accession>A0A0A8Y7I9</accession>
<protein>
    <submittedName>
        <fullName evidence="1">Uncharacterized protein</fullName>
    </submittedName>
</protein>
<name>A0A0A8Y7I9_ARUDO</name>
<reference evidence="1" key="1">
    <citation type="submission" date="2014-09" db="EMBL/GenBank/DDBJ databases">
        <authorList>
            <person name="Magalhaes I.L.F."/>
            <person name="Oliveira U."/>
            <person name="Santos F.R."/>
            <person name="Vidigal T.H.D.A."/>
            <person name="Brescovit A.D."/>
            <person name="Santos A.J."/>
        </authorList>
    </citation>
    <scope>NUCLEOTIDE SEQUENCE</scope>
    <source>
        <tissue evidence="1">Shoot tissue taken approximately 20 cm above the soil surface</tissue>
    </source>
</reference>
<dbReference type="EMBL" id="GBRH01275799">
    <property type="protein sequence ID" value="JAD22096.1"/>
    <property type="molecule type" value="Transcribed_RNA"/>
</dbReference>
<sequence length="35" mass="4303">MFAMEFNMLFSLKETMIYTSVKCKRQSYKNWPCVF</sequence>
<evidence type="ECO:0000313" key="1">
    <source>
        <dbReference type="EMBL" id="JAD22096.1"/>
    </source>
</evidence>
<organism evidence="1">
    <name type="scientific">Arundo donax</name>
    <name type="common">Giant reed</name>
    <name type="synonym">Donax arundinaceus</name>
    <dbReference type="NCBI Taxonomy" id="35708"/>
    <lineage>
        <taxon>Eukaryota</taxon>
        <taxon>Viridiplantae</taxon>
        <taxon>Streptophyta</taxon>
        <taxon>Embryophyta</taxon>
        <taxon>Tracheophyta</taxon>
        <taxon>Spermatophyta</taxon>
        <taxon>Magnoliopsida</taxon>
        <taxon>Liliopsida</taxon>
        <taxon>Poales</taxon>
        <taxon>Poaceae</taxon>
        <taxon>PACMAD clade</taxon>
        <taxon>Arundinoideae</taxon>
        <taxon>Arundineae</taxon>
        <taxon>Arundo</taxon>
    </lineage>
</organism>
<proteinExistence type="predicted"/>
<dbReference type="AlphaFoldDB" id="A0A0A8Y7I9"/>
<reference evidence="1" key="2">
    <citation type="journal article" date="2015" name="Data Brief">
        <title>Shoot transcriptome of the giant reed, Arundo donax.</title>
        <authorList>
            <person name="Barrero R.A."/>
            <person name="Guerrero F.D."/>
            <person name="Moolhuijzen P."/>
            <person name="Goolsby J.A."/>
            <person name="Tidwell J."/>
            <person name="Bellgard S.E."/>
            <person name="Bellgard M.I."/>
        </authorList>
    </citation>
    <scope>NUCLEOTIDE SEQUENCE</scope>
    <source>
        <tissue evidence="1">Shoot tissue taken approximately 20 cm above the soil surface</tissue>
    </source>
</reference>